<feature type="domain" description="Response regulatory" evidence="1">
    <location>
        <begin position="19"/>
        <end position="134"/>
    </location>
</feature>
<dbReference type="InterPro" id="IPR052048">
    <property type="entry name" value="ST_Response_Regulator"/>
</dbReference>
<evidence type="ECO:0000313" key="2">
    <source>
        <dbReference type="EMBL" id="KFM17537.1"/>
    </source>
</evidence>
<comment type="caution">
    <text evidence="2">The sequence shown here is derived from an EMBL/GenBank/DDBJ whole genome shotgun (WGS) entry which is preliminary data.</text>
</comment>
<protein>
    <submittedName>
        <fullName evidence="2">Acetoacetate metabolism regulatory protein AtoC</fullName>
    </submittedName>
</protein>
<dbReference type="EMBL" id="JOSY01000001">
    <property type="protein sequence ID" value="KFM17537.1"/>
    <property type="molecule type" value="Genomic_DNA"/>
</dbReference>
<gene>
    <name evidence="2" type="primary">atoC</name>
    <name evidence="2" type="ORF">AAA799D11_00025</name>
</gene>
<keyword evidence="3" id="KW-1185">Reference proteome</keyword>
<dbReference type="GO" id="GO:0000160">
    <property type="term" value="P:phosphorelay signal transduction system"/>
    <property type="evidence" value="ECO:0007669"/>
    <property type="project" value="InterPro"/>
</dbReference>
<dbReference type="Proteomes" id="UP000029386">
    <property type="component" value="Unassembled WGS sequence"/>
</dbReference>
<dbReference type="PANTHER" id="PTHR43228">
    <property type="entry name" value="TWO-COMPONENT RESPONSE REGULATOR"/>
    <property type="match status" value="1"/>
</dbReference>
<dbReference type="PROSITE" id="PS50110">
    <property type="entry name" value="RESPONSE_REGULATORY"/>
    <property type="match status" value="1"/>
</dbReference>
<proteinExistence type="predicted"/>
<dbReference type="InterPro" id="IPR011006">
    <property type="entry name" value="CheY-like_superfamily"/>
</dbReference>
<dbReference type="InterPro" id="IPR001789">
    <property type="entry name" value="Sig_transdc_resp-reg_receiver"/>
</dbReference>
<dbReference type="STRING" id="1502291.AAA799D11_00025"/>
<dbReference type="SMART" id="SM00448">
    <property type="entry name" value="REC"/>
    <property type="match status" value="1"/>
</dbReference>
<dbReference type="PATRIC" id="fig|1502291.3.peg.15"/>
<accession>A0A087RVN3</accession>
<dbReference type="Gene3D" id="3.40.50.2300">
    <property type="match status" value="1"/>
</dbReference>
<dbReference type="PANTHER" id="PTHR43228:SF1">
    <property type="entry name" value="TWO-COMPONENT RESPONSE REGULATOR ARR22"/>
    <property type="match status" value="1"/>
</dbReference>
<sequence>MTSVLLIYNPSLRIRVKKIVLVVEDDNDLLMIYKEILELNKFVVHTAVNGKEGVEKFKETQPSLVIMDGDMPVLDGYEAFNQIKKFDNNANVVIVTGMAEYEKKNQEAIKKGLIKVITKPLGIDQLVDLAQKYSEIKLEK</sequence>
<evidence type="ECO:0000313" key="3">
    <source>
        <dbReference type="Proteomes" id="UP000029386"/>
    </source>
</evidence>
<dbReference type="CDD" id="cd17546">
    <property type="entry name" value="REC_hyHK_CKI1_RcsC-like"/>
    <property type="match status" value="1"/>
</dbReference>
<dbReference type="Pfam" id="PF00072">
    <property type="entry name" value="Response_reg"/>
    <property type="match status" value="1"/>
</dbReference>
<reference evidence="2 3" key="1">
    <citation type="submission" date="2014-06" db="EMBL/GenBank/DDBJ databases">
        <authorList>
            <person name="Ngugi D.K."/>
            <person name="Blom J."/>
            <person name="Alam I."/>
            <person name="Rashid M."/>
            <person name="Baalawi W."/>
            <person name="Zhang G."/>
            <person name="Hikmawan T."/>
            <person name="Guan Y."/>
            <person name="Antunes A."/>
            <person name="Siam R."/>
            <person name="El-Dorry H."/>
            <person name="Bajic V."/>
            <person name="Stingl U."/>
        </authorList>
    </citation>
    <scope>NUCLEOTIDE SEQUENCE [LARGE SCALE GENOMIC DNA]</scope>
    <source>
        <strain evidence="2">SCGC AAA799-D11</strain>
    </source>
</reference>
<evidence type="ECO:0000259" key="1">
    <source>
        <dbReference type="PROSITE" id="PS50110"/>
    </source>
</evidence>
<organism evidence="2 3">
    <name type="scientific">Marine Group I thaumarchaeote SCGC AAA799-D11</name>
    <dbReference type="NCBI Taxonomy" id="1502291"/>
    <lineage>
        <taxon>Archaea</taxon>
        <taxon>Nitrososphaerota</taxon>
        <taxon>Marine Group I</taxon>
    </lineage>
</organism>
<name>A0A087RVN3_9ARCH</name>
<dbReference type="AlphaFoldDB" id="A0A087RVN3"/>
<dbReference type="SUPFAM" id="SSF52172">
    <property type="entry name" value="CheY-like"/>
    <property type="match status" value="1"/>
</dbReference>